<dbReference type="AlphaFoldDB" id="A0AAP0JN05"/>
<protein>
    <submittedName>
        <fullName evidence="1">Uncharacterized protein</fullName>
    </submittedName>
</protein>
<dbReference type="PANTHER" id="PTHR38365:SF1">
    <property type="entry name" value="C2 DOMAIN-CONTAINING PROTEIN"/>
    <property type="match status" value="1"/>
</dbReference>
<comment type="caution">
    <text evidence="1">The sequence shown here is derived from an EMBL/GenBank/DDBJ whole genome shotgun (WGS) entry which is preliminary data.</text>
</comment>
<dbReference type="PANTHER" id="PTHR38365">
    <property type="entry name" value="C2 DOMAIN-CONTAINING PROTEIN-RELATED"/>
    <property type="match status" value="1"/>
</dbReference>
<keyword evidence="2" id="KW-1185">Reference proteome</keyword>
<sequence length="254" mass="28812">MNPKLVGVGYIESIDAKQALYEAKLSERRALILPLLKHAQFYLRRIHSKGLKHMLLAGCRKKPSVFLASSLGLKMPLIRGKSPIVAPIDLDAGHDVQNFFVEVNIGRMRGIQTLRPQHGLRRNWEAYYYVVMWIEPDYCVKRLYSHDGWNLQKVRLPLVINNGVADPPCLKIELVQRFVDGVEAGTSTGEAVVGRVRVKLVQEGKLLNRGVKEYVNLVKTVQGSCVNEGQILLAINIIEDRKQKRTSWKMLMNC</sequence>
<proteinExistence type="predicted"/>
<dbReference type="EMBL" id="JBBNAE010000003">
    <property type="protein sequence ID" value="KAK9137061.1"/>
    <property type="molecule type" value="Genomic_DNA"/>
</dbReference>
<evidence type="ECO:0000313" key="1">
    <source>
        <dbReference type="EMBL" id="KAK9137061.1"/>
    </source>
</evidence>
<dbReference type="Proteomes" id="UP001417504">
    <property type="component" value="Unassembled WGS sequence"/>
</dbReference>
<accession>A0AAP0JN05</accession>
<organism evidence="1 2">
    <name type="scientific">Stephania japonica</name>
    <dbReference type="NCBI Taxonomy" id="461633"/>
    <lineage>
        <taxon>Eukaryota</taxon>
        <taxon>Viridiplantae</taxon>
        <taxon>Streptophyta</taxon>
        <taxon>Embryophyta</taxon>
        <taxon>Tracheophyta</taxon>
        <taxon>Spermatophyta</taxon>
        <taxon>Magnoliopsida</taxon>
        <taxon>Ranunculales</taxon>
        <taxon>Menispermaceae</taxon>
        <taxon>Menispermoideae</taxon>
        <taxon>Cissampelideae</taxon>
        <taxon>Stephania</taxon>
    </lineage>
</organism>
<name>A0AAP0JN05_9MAGN</name>
<reference evidence="1 2" key="1">
    <citation type="submission" date="2024-01" db="EMBL/GenBank/DDBJ databases">
        <title>Genome assemblies of Stephania.</title>
        <authorList>
            <person name="Yang L."/>
        </authorList>
    </citation>
    <scope>NUCLEOTIDE SEQUENCE [LARGE SCALE GENOMIC DNA]</scope>
    <source>
        <strain evidence="1">QJT</strain>
        <tissue evidence="1">Leaf</tissue>
    </source>
</reference>
<evidence type="ECO:0000313" key="2">
    <source>
        <dbReference type="Proteomes" id="UP001417504"/>
    </source>
</evidence>
<gene>
    <name evidence="1" type="ORF">Sjap_007655</name>
</gene>